<dbReference type="InterPro" id="IPR057058">
    <property type="entry name" value="LTI65_LTI78_NYQTKV"/>
</dbReference>
<organism evidence="5 6">
    <name type="scientific">Turnera subulata</name>
    <dbReference type="NCBI Taxonomy" id="218843"/>
    <lineage>
        <taxon>Eukaryota</taxon>
        <taxon>Viridiplantae</taxon>
        <taxon>Streptophyta</taxon>
        <taxon>Embryophyta</taxon>
        <taxon>Tracheophyta</taxon>
        <taxon>Spermatophyta</taxon>
        <taxon>Magnoliopsida</taxon>
        <taxon>eudicotyledons</taxon>
        <taxon>Gunneridae</taxon>
        <taxon>Pentapetalae</taxon>
        <taxon>rosids</taxon>
        <taxon>fabids</taxon>
        <taxon>Malpighiales</taxon>
        <taxon>Passifloraceae</taxon>
        <taxon>Turnera</taxon>
    </lineage>
</organism>
<dbReference type="OrthoDB" id="1931597at2759"/>
<dbReference type="PANTHER" id="PTHR33836:SF1">
    <property type="entry name" value="LOW-TEMPERATURE-INDUCED 65 KDA PROTEIN-RELATED"/>
    <property type="match status" value="1"/>
</dbReference>
<gene>
    <name evidence="5" type="ORF">Tsubulata_043785</name>
</gene>
<evidence type="ECO:0008006" key="7">
    <source>
        <dbReference type="Google" id="ProtNLM"/>
    </source>
</evidence>
<feature type="compositionally biased region" description="Polar residues" evidence="1">
    <location>
        <begin position="358"/>
        <end position="374"/>
    </location>
</feature>
<feature type="compositionally biased region" description="Basic and acidic residues" evidence="1">
    <location>
        <begin position="294"/>
        <end position="303"/>
    </location>
</feature>
<proteinExistence type="predicted"/>
<dbReference type="Pfam" id="PF23399">
    <property type="entry name" value="LTI65_PGEED"/>
    <property type="match status" value="1"/>
</dbReference>
<feature type="compositionally biased region" description="Basic and acidic residues" evidence="1">
    <location>
        <begin position="64"/>
        <end position="80"/>
    </location>
</feature>
<dbReference type="InterPro" id="IPR012418">
    <property type="entry name" value="CAP160"/>
</dbReference>
<accession>A0A9Q0G218</accession>
<feature type="region of interest" description="Disordered" evidence="1">
    <location>
        <begin position="1"/>
        <end position="153"/>
    </location>
</feature>
<reference evidence="5" key="1">
    <citation type="submission" date="2022-02" db="EMBL/GenBank/DDBJ databases">
        <authorList>
            <person name="Henning P.M."/>
            <person name="McCubbin A.G."/>
            <person name="Shore J.S."/>
        </authorList>
    </citation>
    <scope>NUCLEOTIDE SEQUENCE</scope>
    <source>
        <strain evidence="5">F60SS</strain>
        <tissue evidence="5">Leaves</tissue>
    </source>
</reference>
<feature type="compositionally biased region" description="Polar residues" evidence="1">
    <location>
        <begin position="622"/>
        <end position="633"/>
    </location>
</feature>
<evidence type="ECO:0000259" key="3">
    <source>
        <dbReference type="Pfam" id="PF23402"/>
    </source>
</evidence>
<evidence type="ECO:0000259" key="4">
    <source>
        <dbReference type="Pfam" id="PF23403"/>
    </source>
</evidence>
<evidence type="ECO:0000313" key="5">
    <source>
        <dbReference type="EMBL" id="KAJ4841763.1"/>
    </source>
</evidence>
<feature type="region of interest" description="Disordered" evidence="1">
    <location>
        <begin position="223"/>
        <end position="424"/>
    </location>
</feature>
<feature type="region of interest" description="Disordered" evidence="1">
    <location>
        <begin position="548"/>
        <end position="649"/>
    </location>
</feature>
<dbReference type="InterPro" id="IPR057059">
    <property type="entry name" value="LTI65/LTI78_PGEED"/>
</dbReference>
<evidence type="ECO:0000259" key="2">
    <source>
        <dbReference type="Pfam" id="PF23399"/>
    </source>
</evidence>
<feature type="domain" description="LTI65/LTI78 NYQTKV repeat" evidence="3">
    <location>
        <begin position="242"/>
        <end position="297"/>
    </location>
</feature>
<dbReference type="InterPro" id="IPR056605">
    <property type="entry name" value="LTI65_LTI78_N"/>
</dbReference>
<keyword evidence="6" id="KW-1185">Reference proteome</keyword>
<dbReference type="Pfam" id="PF23403">
    <property type="entry name" value="LTI65_LTI78_N"/>
    <property type="match status" value="1"/>
</dbReference>
<dbReference type="GO" id="GO:0009737">
    <property type="term" value="P:response to abscisic acid"/>
    <property type="evidence" value="ECO:0007669"/>
    <property type="project" value="InterPro"/>
</dbReference>
<protein>
    <recommendedName>
        <fullName evidence="7">Low-temperature-induced 65 kDa protein</fullName>
    </recommendedName>
</protein>
<feature type="compositionally biased region" description="Basic and acidic residues" evidence="1">
    <location>
        <begin position="634"/>
        <end position="649"/>
    </location>
</feature>
<dbReference type="Pfam" id="PF07918">
    <property type="entry name" value="CAP160"/>
    <property type="match status" value="1"/>
</dbReference>
<feature type="compositionally biased region" description="Basic and acidic residues" evidence="1">
    <location>
        <begin position="132"/>
        <end position="151"/>
    </location>
</feature>
<dbReference type="GO" id="GO:0006950">
    <property type="term" value="P:response to stress"/>
    <property type="evidence" value="ECO:0007669"/>
    <property type="project" value="TreeGrafter"/>
</dbReference>
<feature type="compositionally biased region" description="Basic and acidic residues" evidence="1">
    <location>
        <begin position="338"/>
        <end position="347"/>
    </location>
</feature>
<sequence>MDQRVAEPHGYRLYDHQLDPTNTVPHPVEGEDEHHHEKKSVLKKVKAKAKKIKDTLKLHGHGHHDHDQEQLRPEGHVPDDHDLDEEDDDDDDEEMIGDPEVHGASGYNPAAVRDSAVAPGQSTKFVDNYPSEMHEDATERSFNHGQYEDKGVSSVVPGETSIVYEVARTPVNSPAAHVSVSPAINVEGAKGTAPDSGGQGQTSVIFEPSPAAHVSVTPAINVESTEGTAPDSGGQGQTSVISEPMWLEEDPHAPKDVVDKFSPSNYQAKVTDPTHAGGEEAGVSPVLSSFSKMNIDDHPKPESEAEQLDENEPQPHNQAAFTFPTGRHDHLSSFSKMNIDDHPKPESELEQLDENESQPHNQPAFTFPTGSHDQFSPEAAPPVPITTQESSQSSSVSVPEQSDVAHTTEDKEEPTGQGQGSYTEKISSATSVIADIAISAKNVIASSKVGYGDNTRLEGEDDAGRGTSSAVEYGKKIAATVTQKLAPVYEKVADVGGTVVSKVYGTKTATVGAKVKEQDKGVSVKEYVTDKLRPGEEDRALSEIISEVLHHKGGPAGKEEGKTTTVEVAEADEGEVKRQPDTSSSNVPGKAIAGKIKDAVGSWFEKGRDSPTHQPSHRPTDDSSAGTQGISRLTNEEKSGVRRIQESVN</sequence>
<evidence type="ECO:0000256" key="1">
    <source>
        <dbReference type="SAM" id="MobiDB-lite"/>
    </source>
</evidence>
<feature type="compositionally biased region" description="Acidic residues" evidence="1">
    <location>
        <begin position="81"/>
        <end position="97"/>
    </location>
</feature>
<feature type="compositionally biased region" description="Low complexity" evidence="1">
    <location>
        <begin position="388"/>
        <end position="402"/>
    </location>
</feature>
<name>A0A9Q0G218_9ROSI</name>
<feature type="domain" description="LTI65/LTI78 N-terminal" evidence="4">
    <location>
        <begin position="34"/>
        <end position="113"/>
    </location>
</feature>
<feature type="domain" description="LTI65/LTI78 PGEED repeat" evidence="2">
    <location>
        <begin position="519"/>
        <end position="549"/>
    </location>
</feature>
<evidence type="ECO:0000313" key="6">
    <source>
        <dbReference type="Proteomes" id="UP001141552"/>
    </source>
</evidence>
<dbReference type="Pfam" id="PF23402">
    <property type="entry name" value="LTI65_LTI78_NYQTKV"/>
    <property type="match status" value="1"/>
</dbReference>
<dbReference type="EMBL" id="JAKUCV010002704">
    <property type="protein sequence ID" value="KAJ4841763.1"/>
    <property type="molecule type" value="Genomic_DNA"/>
</dbReference>
<reference evidence="5" key="2">
    <citation type="journal article" date="2023" name="Plants (Basel)">
        <title>Annotation of the Turnera subulata (Passifloraceae) Draft Genome Reveals the S-Locus Evolved after the Divergence of Turneroideae from Passifloroideae in a Stepwise Manner.</title>
        <authorList>
            <person name="Henning P.M."/>
            <person name="Roalson E.H."/>
            <person name="Mir W."/>
            <person name="McCubbin A.G."/>
            <person name="Shore J.S."/>
        </authorList>
    </citation>
    <scope>NUCLEOTIDE SEQUENCE</scope>
    <source>
        <strain evidence="5">F60SS</strain>
    </source>
</reference>
<dbReference type="Proteomes" id="UP001141552">
    <property type="component" value="Unassembled WGS sequence"/>
</dbReference>
<dbReference type="InterPro" id="IPR037491">
    <property type="entry name" value="LTI78/LTI65"/>
</dbReference>
<feature type="compositionally biased region" description="Basic and acidic residues" evidence="1">
    <location>
        <begin position="1"/>
        <end position="18"/>
    </location>
</feature>
<feature type="compositionally biased region" description="Basic and acidic residues" evidence="1">
    <location>
        <begin position="249"/>
        <end position="259"/>
    </location>
</feature>
<feature type="compositionally biased region" description="Basic residues" evidence="1">
    <location>
        <begin position="36"/>
        <end position="51"/>
    </location>
</feature>
<dbReference type="PANTHER" id="PTHR33836">
    <property type="entry name" value="LOW-TEMPERATURE-INDUCED 65 KDA PROTEIN-RELATED"/>
    <property type="match status" value="1"/>
</dbReference>
<dbReference type="AlphaFoldDB" id="A0A9Q0G218"/>
<comment type="caution">
    <text evidence="5">The sequence shown here is derived from an EMBL/GenBank/DDBJ whole genome shotgun (WGS) entry which is preliminary data.</text>
</comment>